<keyword evidence="9" id="KW-0505">Motor protein</keyword>
<dbReference type="PANTHER" id="PTHR12688:SF0">
    <property type="entry name" value="DYNEIN LIGHT INTERMEDIATE CHAIN"/>
    <property type="match status" value="1"/>
</dbReference>
<dbReference type="OrthoDB" id="27603at2759"/>
<protein>
    <recommendedName>
        <fullName evidence="14">Dynein light intermediate chain</fullName>
    </recommendedName>
</protein>
<dbReference type="VEuPathDB" id="FungiDB:MSYG_1831"/>
<dbReference type="SUPFAM" id="SSF52540">
    <property type="entry name" value="P-loop containing nucleoside triphosphate hydrolases"/>
    <property type="match status" value="1"/>
</dbReference>
<dbReference type="GO" id="GO:0007018">
    <property type="term" value="P:microtubule-based movement"/>
    <property type="evidence" value="ECO:0007669"/>
    <property type="project" value="InterPro"/>
</dbReference>
<gene>
    <name evidence="12" type="ORF">MSYG_1831</name>
</gene>
<dbReference type="Gene3D" id="3.40.50.300">
    <property type="entry name" value="P-loop containing nucleotide triphosphate hydrolases"/>
    <property type="match status" value="1"/>
</dbReference>
<dbReference type="EMBL" id="LT671823">
    <property type="protein sequence ID" value="SHO77491.1"/>
    <property type="molecule type" value="Genomic_DNA"/>
</dbReference>
<keyword evidence="10" id="KW-0206">Cytoskeleton</keyword>
<evidence type="ECO:0000313" key="12">
    <source>
        <dbReference type="EMBL" id="SHO77491.1"/>
    </source>
</evidence>
<accession>A0A1M8A4Z5</accession>
<evidence type="ECO:0000256" key="1">
    <source>
        <dbReference type="ARBA" id="ARBA00004245"/>
    </source>
</evidence>
<dbReference type="STRING" id="1230383.A0A1M8A4Z5"/>
<evidence type="ECO:0000256" key="4">
    <source>
        <dbReference type="ARBA" id="ARBA00022490"/>
    </source>
</evidence>
<dbReference type="GO" id="GO:0005874">
    <property type="term" value="C:microtubule"/>
    <property type="evidence" value="ECO:0007669"/>
    <property type="project" value="UniProtKB-KW"/>
</dbReference>
<evidence type="ECO:0000313" key="13">
    <source>
        <dbReference type="Proteomes" id="UP000186303"/>
    </source>
</evidence>
<comment type="subcellular location">
    <subcellularLocation>
        <location evidence="1">Cytoplasm</location>
        <location evidence="1">Cytoskeleton</location>
    </subcellularLocation>
</comment>
<dbReference type="OMA" id="FKHNVID"/>
<comment type="similarity">
    <text evidence="2">Belongs to the dynein light intermediate chain family.</text>
</comment>
<dbReference type="InterPro" id="IPR022780">
    <property type="entry name" value="Dynein_light_int_chain"/>
</dbReference>
<dbReference type="GO" id="GO:0035974">
    <property type="term" value="C:meiotic spindle pole body"/>
    <property type="evidence" value="ECO:0007669"/>
    <property type="project" value="TreeGrafter"/>
</dbReference>
<dbReference type="GO" id="GO:0000226">
    <property type="term" value="P:microtubule cytoskeleton organization"/>
    <property type="evidence" value="ECO:0007669"/>
    <property type="project" value="TreeGrafter"/>
</dbReference>
<keyword evidence="8" id="KW-0243">Dynein</keyword>
<keyword evidence="6" id="KW-0547">Nucleotide-binding</keyword>
<keyword evidence="3" id="KW-0813">Transport</keyword>
<dbReference type="Pfam" id="PF05783">
    <property type="entry name" value="DLIC"/>
    <property type="match status" value="2"/>
</dbReference>
<dbReference type="GO" id="GO:0045504">
    <property type="term" value="F:dynein heavy chain binding"/>
    <property type="evidence" value="ECO:0007669"/>
    <property type="project" value="TreeGrafter"/>
</dbReference>
<dbReference type="PANTHER" id="PTHR12688">
    <property type="entry name" value="DYNEIN LIGHT INTERMEDIATE CHAIN"/>
    <property type="match status" value="1"/>
</dbReference>
<proteinExistence type="inferred from homology"/>
<dbReference type="AlphaFoldDB" id="A0A1M8A4Z5"/>
<keyword evidence="4" id="KW-0963">Cytoplasm</keyword>
<keyword evidence="7" id="KW-0067">ATP-binding</keyword>
<evidence type="ECO:0008006" key="14">
    <source>
        <dbReference type="Google" id="ProtNLM"/>
    </source>
</evidence>
<dbReference type="GO" id="GO:0005524">
    <property type="term" value="F:ATP binding"/>
    <property type="evidence" value="ECO:0007669"/>
    <property type="project" value="UniProtKB-KW"/>
</dbReference>
<evidence type="ECO:0000256" key="3">
    <source>
        <dbReference type="ARBA" id="ARBA00022448"/>
    </source>
</evidence>
<sequence>MAKDVWGSLLRGARARYAFVSKTLVILGEPGSGKSTLVRQLAGSADARASVPKESSGPLGFGFLELNEDPHAEERLRTGVYTVHSADASVTATLPYAFPPVEMAADATAVAALRRLRESLFVIALDASQPWAMVPQLVAWLALLQRLVAQAHASGCHTDADTVRAAMRAHIEELVGSSSETHLTDNLGVPLVFVLTKADAAEALVAEQRMTEAQWDYLQQALRTVALRFGAAIFATTQSRAPSYNGVRAFIRHRLYADAELPGVSIPACDLEPVTADVSRLCILPGWDSWAKIEAVHESFSCAAWSEAFSRDLAHPGPGAQAEGPPTASQMARDRVPAPEYDTEDEVPSIDVPPYETFLETLPMPSGEASDAPRLSIDTLRAPVRNALGPSMHASTLDMPAVGRAMEEQAKELPGPADPGTPGRVSKRTDDVRSPSVTTPKQTEVLHSFFQSLLKKPASPGSAPHTPSARLQQRARRRKEEGGI</sequence>
<evidence type="ECO:0000256" key="7">
    <source>
        <dbReference type="ARBA" id="ARBA00022840"/>
    </source>
</evidence>
<dbReference type="GO" id="GO:0005868">
    <property type="term" value="C:cytoplasmic dynein complex"/>
    <property type="evidence" value="ECO:0007669"/>
    <property type="project" value="InterPro"/>
</dbReference>
<evidence type="ECO:0000256" key="9">
    <source>
        <dbReference type="ARBA" id="ARBA00023175"/>
    </source>
</evidence>
<dbReference type="InterPro" id="IPR027417">
    <property type="entry name" value="P-loop_NTPase"/>
</dbReference>
<keyword evidence="5" id="KW-0493">Microtubule</keyword>
<feature type="region of interest" description="Disordered" evidence="11">
    <location>
        <begin position="409"/>
        <end position="484"/>
    </location>
</feature>
<feature type="region of interest" description="Disordered" evidence="11">
    <location>
        <begin position="313"/>
        <end position="332"/>
    </location>
</feature>
<keyword evidence="13" id="KW-1185">Reference proteome</keyword>
<organism evidence="12 13">
    <name type="scientific">Malassezia sympodialis (strain ATCC 42132)</name>
    <name type="common">Atopic eczema-associated yeast</name>
    <dbReference type="NCBI Taxonomy" id="1230383"/>
    <lineage>
        <taxon>Eukaryota</taxon>
        <taxon>Fungi</taxon>
        <taxon>Dikarya</taxon>
        <taxon>Basidiomycota</taxon>
        <taxon>Ustilaginomycotina</taxon>
        <taxon>Malasseziomycetes</taxon>
        <taxon>Malasseziales</taxon>
        <taxon>Malasseziaceae</taxon>
        <taxon>Malassezia</taxon>
    </lineage>
</organism>
<dbReference type="InterPro" id="IPR008467">
    <property type="entry name" value="Dynein1_light_intermed_chain"/>
</dbReference>
<reference evidence="13" key="1">
    <citation type="journal article" date="2017" name="Nucleic Acids Res.">
        <title>Proteogenomics produces comprehensive and highly accurate protein-coding gene annotation in a complete genome assembly of Malassezia sympodialis.</title>
        <authorList>
            <person name="Zhu Y."/>
            <person name="Engstroem P.G."/>
            <person name="Tellgren-Roth C."/>
            <person name="Baudo C.D."/>
            <person name="Kennell J.C."/>
            <person name="Sun S."/>
            <person name="Billmyre R.B."/>
            <person name="Schroeder M.S."/>
            <person name="Andersson A."/>
            <person name="Holm T."/>
            <person name="Sigurgeirsson B."/>
            <person name="Wu G."/>
            <person name="Sankaranarayanan S.R."/>
            <person name="Siddharthan R."/>
            <person name="Sanyal K."/>
            <person name="Lundeberg J."/>
            <person name="Nystedt B."/>
            <person name="Boekhout T."/>
            <person name="Dawson T.L. Jr."/>
            <person name="Heitman J."/>
            <person name="Scheynius A."/>
            <person name="Lehtioe J."/>
        </authorList>
    </citation>
    <scope>NUCLEOTIDE SEQUENCE [LARGE SCALE GENOMIC DNA]</scope>
    <source>
        <strain evidence="13">ATCC 42132</strain>
    </source>
</reference>
<evidence type="ECO:0000256" key="8">
    <source>
        <dbReference type="ARBA" id="ARBA00023017"/>
    </source>
</evidence>
<evidence type="ECO:0000256" key="2">
    <source>
        <dbReference type="ARBA" id="ARBA00006831"/>
    </source>
</evidence>
<evidence type="ECO:0000256" key="6">
    <source>
        <dbReference type="ARBA" id="ARBA00022741"/>
    </source>
</evidence>
<dbReference type="Proteomes" id="UP000186303">
    <property type="component" value="Chromosome 3"/>
</dbReference>
<evidence type="ECO:0000256" key="11">
    <source>
        <dbReference type="SAM" id="MobiDB-lite"/>
    </source>
</evidence>
<name>A0A1M8A4Z5_MALS4</name>
<evidence type="ECO:0000256" key="10">
    <source>
        <dbReference type="ARBA" id="ARBA00023212"/>
    </source>
</evidence>
<evidence type="ECO:0000256" key="5">
    <source>
        <dbReference type="ARBA" id="ARBA00022701"/>
    </source>
</evidence>